<dbReference type="KEGG" id="acan:ACA1_234090"/>
<dbReference type="PROSITE" id="PS50181">
    <property type="entry name" value="FBOX"/>
    <property type="match status" value="1"/>
</dbReference>
<protein>
    <submittedName>
        <fullName evidence="2">Fbox domain containing protein</fullName>
    </submittedName>
</protein>
<dbReference type="InterPro" id="IPR036047">
    <property type="entry name" value="F-box-like_dom_sf"/>
</dbReference>
<dbReference type="GeneID" id="14919740"/>
<evidence type="ECO:0000313" key="3">
    <source>
        <dbReference type="Proteomes" id="UP000011083"/>
    </source>
</evidence>
<organism evidence="2 3">
    <name type="scientific">Acanthamoeba castellanii (strain ATCC 30010 / Neff)</name>
    <dbReference type="NCBI Taxonomy" id="1257118"/>
    <lineage>
        <taxon>Eukaryota</taxon>
        <taxon>Amoebozoa</taxon>
        <taxon>Discosea</taxon>
        <taxon>Longamoebia</taxon>
        <taxon>Centramoebida</taxon>
        <taxon>Acanthamoebidae</taxon>
        <taxon>Acanthamoeba</taxon>
    </lineage>
</organism>
<accession>L8H3H2</accession>
<dbReference type="RefSeq" id="XP_004341035.1">
    <property type="nucleotide sequence ID" value="XM_004340987.1"/>
</dbReference>
<dbReference type="EMBL" id="KB007939">
    <property type="protein sequence ID" value="ELR18971.1"/>
    <property type="molecule type" value="Genomic_DNA"/>
</dbReference>
<proteinExistence type="predicted"/>
<reference evidence="2 3" key="1">
    <citation type="journal article" date="2013" name="Genome Biol.">
        <title>Genome of Acanthamoeba castellanii highlights extensive lateral gene transfer and early evolution of tyrosine kinase signaling.</title>
        <authorList>
            <person name="Clarke M."/>
            <person name="Lohan A.J."/>
            <person name="Liu B."/>
            <person name="Lagkouvardos I."/>
            <person name="Roy S."/>
            <person name="Zafar N."/>
            <person name="Bertelli C."/>
            <person name="Schilde C."/>
            <person name="Kianianmomeni A."/>
            <person name="Burglin T.R."/>
            <person name="Frech C."/>
            <person name="Turcotte B."/>
            <person name="Kopec K.O."/>
            <person name="Synnott J.M."/>
            <person name="Choo C."/>
            <person name="Paponov I."/>
            <person name="Finkler A."/>
            <person name="Soon Heng Tan C."/>
            <person name="Hutchins A.P."/>
            <person name="Weinmeier T."/>
            <person name="Rattei T."/>
            <person name="Chu J.S."/>
            <person name="Gimenez G."/>
            <person name="Irimia M."/>
            <person name="Rigden D.J."/>
            <person name="Fitzpatrick D.A."/>
            <person name="Lorenzo-Morales J."/>
            <person name="Bateman A."/>
            <person name="Chiu C.H."/>
            <person name="Tang P."/>
            <person name="Hegemann P."/>
            <person name="Fromm H."/>
            <person name="Raoult D."/>
            <person name="Greub G."/>
            <person name="Miranda-Saavedra D."/>
            <person name="Chen N."/>
            <person name="Nash P."/>
            <person name="Ginger M.L."/>
            <person name="Horn M."/>
            <person name="Schaap P."/>
            <person name="Caler L."/>
            <person name="Loftus B."/>
        </authorList>
    </citation>
    <scope>NUCLEOTIDE SEQUENCE [LARGE SCALE GENOMIC DNA]</scope>
    <source>
        <strain evidence="2 3">Neff</strain>
    </source>
</reference>
<dbReference type="OrthoDB" id="17288at2759"/>
<dbReference type="Gene3D" id="1.20.1280.50">
    <property type="match status" value="1"/>
</dbReference>
<sequence length="182" mass="20453">MEQQTFGGWEVPEEVVAVIFGFLPWRTCLSLRTVCQRWRRLSDDDSLWRGMVAREYGEDAAMLKPRHNQHQGWRDYFIRRKTTEVEVVLRGQAWSRYHEVVVRVPRLGTVDAVRVAAEAAVRSRGGGAVNADTASLRFSLRHAGPGAAQLDPARSLISVGILRNGHPLVFDATSATRFTPNV</sequence>
<feature type="domain" description="F-box" evidence="1">
    <location>
        <begin position="5"/>
        <end position="51"/>
    </location>
</feature>
<dbReference type="Pfam" id="PF12937">
    <property type="entry name" value="F-box-like"/>
    <property type="match status" value="1"/>
</dbReference>
<evidence type="ECO:0000259" key="1">
    <source>
        <dbReference type="PROSITE" id="PS50181"/>
    </source>
</evidence>
<dbReference type="Proteomes" id="UP000011083">
    <property type="component" value="Unassembled WGS sequence"/>
</dbReference>
<dbReference type="AlphaFoldDB" id="L8H3H2"/>
<dbReference type="VEuPathDB" id="AmoebaDB:ACA1_234090"/>
<gene>
    <name evidence="2" type="ORF">ACA1_234090</name>
</gene>
<dbReference type="InterPro" id="IPR001810">
    <property type="entry name" value="F-box_dom"/>
</dbReference>
<keyword evidence="3" id="KW-1185">Reference proteome</keyword>
<dbReference type="SMART" id="SM00256">
    <property type="entry name" value="FBOX"/>
    <property type="match status" value="1"/>
</dbReference>
<evidence type="ECO:0000313" key="2">
    <source>
        <dbReference type="EMBL" id="ELR18971.1"/>
    </source>
</evidence>
<dbReference type="SUPFAM" id="SSF81383">
    <property type="entry name" value="F-box domain"/>
    <property type="match status" value="1"/>
</dbReference>
<name>L8H3H2_ACACF</name>